<keyword evidence="2" id="KW-1185">Reference proteome</keyword>
<comment type="caution">
    <text evidence="1">The sequence shown here is derived from an EMBL/GenBank/DDBJ whole genome shotgun (WGS) entry which is preliminary data.</text>
</comment>
<evidence type="ECO:0000313" key="1">
    <source>
        <dbReference type="EMBL" id="KAJ4446561.1"/>
    </source>
</evidence>
<proteinExistence type="predicted"/>
<organism evidence="1 2">
    <name type="scientific">Periplaneta americana</name>
    <name type="common">American cockroach</name>
    <name type="synonym">Blatta americana</name>
    <dbReference type="NCBI Taxonomy" id="6978"/>
    <lineage>
        <taxon>Eukaryota</taxon>
        <taxon>Metazoa</taxon>
        <taxon>Ecdysozoa</taxon>
        <taxon>Arthropoda</taxon>
        <taxon>Hexapoda</taxon>
        <taxon>Insecta</taxon>
        <taxon>Pterygota</taxon>
        <taxon>Neoptera</taxon>
        <taxon>Polyneoptera</taxon>
        <taxon>Dictyoptera</taxon>
        <taxon>Blattodea</taxon>
        <taxon>Blattoidea</taxon>
        <taxon>Blattidae</taxon>
        <taxon>Blattinae</taxon>
        <taxon>Periplaneta</taxon>
    </lineage>
</organism>
<sequence length="157" mass="17908">MPCPSQTSGFNVPNYVSPSPNPQAGGPPLIGCPRLLIQYIRSYPPYLEAVSSIRNLRKRHAMVIGTHNTWISQLCTLNYVKGYYSSHTSGESYKQFLSLSLRFLRIYLSLSPEEEWEKELEAELQDYEVVADGNTNQDSNWESQIQEMLDAEETDLK</sequence>
<accession>A0ABQ8TIW8</accession>
<dbReference type="Proteomes" id="UP001148838">
    <property type="component" value="Unassembled WGS sequence"/>
</dbReference>
<gene>
    <name evidence="1" type="ORF">ANN_13258</name>
</gene>
<evidence type="ECO:0000313" key="2">
    <source>
        <dbReference type="Proteomes" id="UP001148838"/>
    </source>
</evidence>
<name>A0ABQ8TIW8_PERAM</name>
<protein>
    <submittedName>
        <fullName evidence="1">Uncharacterized protein</fullName>
    </submittedName>
</protein>
<dbReference type="EMBL" id="JAJSOF020000009">
    <property type="protein sequence ID" value="KAJ4446561.1"/>
    <property type="molecule type" value="Genomic_DNA"/>
</dbReference>
<reference evidence="1 2" key="1">
    <citation type="journal article" date="2022" name="Allergy">
        <title>Genome assembly and annotation of Periplaneta americana reveal a comprehensive cockroach allergen profile.</title>
        <authorList>
            <person name="Wang L."/>
            <person name="Xiong Q."/>
            <person name="Saelim N."/>
            <person name="Wang L."/>
            <person name="Nong W."/>
            <person name="Wan A.T."/>
            <person name="Shi M."/>
            <person name="Liu X."/>
            <person name="Cao Q."/>
            <person name="Hui J.H.L."/>
            <person name="Sookrung N."/>
            <person name="Leung T.F."/>
            <person name="Tungtrongchitr A."/>
            <person name="Tsui S.K.W."/>
        </authorList>
    </citation>
    <scope>NUCLEOTIDE SEQUENCE [LARGE SCALE GENOMIC DNA]</scope>
    <source>
        <strain evidence="1">PWHHKU_190912</strain>
    </source>
</reference>